<name>A0ABS6QZX8_9PSED</name>
<evidence type="ECO:0000313" key="2">
    <source>
        <dbReference type="Proteomes" id="UP001049200"/>
    </source>
</evidence>
<dbReference type="EMBL" id="JAHSTU010000014">
    <property type="protein sequence ID" value="MBV4524335.1"/>
    <property type="molecule type" value="Genomic_DNA"/>
</dbReference>
<gene>
    <name evidence="1" type="ORF">KVG88_30135</name>
</gene>
<accession>A0ABS6QZX8</accession>
<dbReference type="RefSeq" id="WP_217873538.1">
    <property type="nucleotide sequence ID" value="NZ_JAHSTU010000014.1"/>
</dbReference>
<reference evidence="1" key="1">
    <citation type="submission" date="2021-06" db="EMBL/GenBank/DDBJ databases">
        <title>Updating the genus Pseudomonas: Description of 43 new species and partition of the Pseudomonas putida group.</title>
        <authorList>
            <person name="Girard L."/>
            <person name="Lood C."/>
            <person name="Vandamme P."/>
            <person name="Rokni-Zadeh H."/>
            <person name="Van Noort V."/>
            <person name="Hofte M."/>
            <person name="Lavigne R."/>
            <person name="De Mot R."/>
        </authorList>
    </citation>
    <scope>NUCLEOTIDE SEQUENCE</scope>
    <source>
        <strain evidence="1">SWRI74</strain>
    </source>
</reference>
<proteinExistence type="predicted"/>
<protein>
    <submittedName>
        <fullName evidence="1">Uncharacterized protein</fullName>
    </submittedName>
</protein>
<sequence>MSTGQQKFPWKSHGITFTSRSHVERTVENLSEGKTPEHVAAAQTLLREAMQHHRLSADQYTEIKERLHL</sequence>
<organism evidence="1 2">
    <name type="scientific">Pseudomonas azerbaijanoccidentalis</name>
    <dbReference type="NCBI Taxonomy" id="2842347"/>
    <lineage>
        <taxon>Bacteria</taxon>
        <taxon>Pseudomonadati</taxon>
        <taxon>Pseudomonadota</taxon>
        <taxon>Gammaproteobacteria</taxon>
        <taxon>Pseudomonadales</taxon>
        <taxon>Pseudomonadaceae</taxon>
        <taxon>Pseudomonas</taxon>
    </lineage>
</organism>
<comment type="caution">
    <text evidence="1">The sequence shown here is derived from an EMBL/GenBank/DDBJ whole genome shotgun (WGS) entry which is preliminary data.</text>
</comment>
<evidence type="ECO:0000313" key="1">
    <source>
        <dbReference type="EMBL" id="MBV4524335.1"/>
    </source>
</evidence>
<dbReference type="Proteomes" id="UP001049200">
    <property type="component" value="Unassembled WGS sequence"/>
</dbReference>
<keyword evidence="2" id="KW-1185">Reference proteome</keyword>